<dbReference type="SUPFAM" id="SSF103481">
    <property type="entry name" value="Multidrug resistance efflux transporter EmrE"/>
    <property type="match status" value="2"/>
</dbReference>
<dbReference type="Pfam" id="PF00892">
    <property type="entry name" value="EamA"/>
    <property type="match status" value="2"/>
</dbReference>
<feature type="transmembrane region" description="Helical" evidence="5">
    <location>
        <begin position="62"/>
        <end position="86"/>
    </location>
</feature>
<feature type="transmembrane region" description="Helical" evidence="5">
    <location>
        <begin position="92"/>
        <end position="114"/>
    </location>
</feature>
<feature type="domain" description="EamA" evidence="6">
    <location>
        <begin position="6"/>
        <end position="138"/>
    </location>
</feature>
<evidence type="ECO:0000313" key="7">
    <source>
        <dbReference type="EMBL" id="TWI82213.1"/>
    </source>
</evidence>
<proteinExistence type="predicted"/>
<dbReference type="GO" id="GO:0016020">
    <property type="term" value="C:membrane"/>
    <property type="evidence" value="ECO:0007669"/>
    <property type="project" value="UniProtKB-SubCell"/>
</dbReference>
<feature type="transmembrane region" description="Helical" evidence="5">
    <location>
        <begin position="126"/>
        <end position="145"/>
    </location>
</feature>
<organism evidence="7 8">
    <name type="scientific">Roseibium hamelinense</name>
    <dbReference type="NCBI Taxonomy" id="150831"/>
    <lineage>
        <taxon>Bacteria</taxon>
        <taxon>Pseudomonadati</taxon>
        <taxon>Pseudomonadota</taxon>
        <taxon>Alphaproteobacteria</taxon>
        <taxon>Hyphomicrobiales</taxon>
        <taxon>Stappiaceae</taxon>
        <taxon>Roseibium</taxon>
    </lineage>
</organism>
<feature type="transmembrane region" description="Helical" evidence="5">
    <location>
        <begin position="244"/>
        <end position="267"/>
    </location>
</feature>
<dbReference type="RefSeq" id="WP_145345994.1">
    <property type="nucleotide sequence ID" value="NZ_SMLY01000084.1"/>
</dbReference>
<feature type="domain" description="EamA" evidence="6">
    <location>
        <begin position="151"/>
        <end position="284"/>
    </location>
</feature>
<evidence type="ECO:0000256" key="1">
    <source>
        <dbReference type="ARBA" id="ARBA00004141"/>
    </source>
</evidence>
<name>A0A562SM76_9HYPH</name>
<reference evidence="7 8" key="1">
    <citation type="submission" date="2019-07" db="EMBL/GenBank/DDBJ databases">
        <title>Genomic Encyclopedia of Archaeal and Bacterial Type Strains, Phase II (KMG-II): from individual species to whole genera.</title>
        <authorList>
            <person name="Goeker M."/>
        </authorList>
    </citation>
    <scope>NUCLEOTIDE SEQUENCE [LARGE SCALE GENOMIC DNA]</scope>
    <source>
        <strain evidence="7 8">ATCC BAA-252</strain>
    </source>
</reference>
<protein>
    <submittedName>
        <fullName evidence="7">Putative membrane protein</fullName>
    </submittedName>
</protein>
<feature type="transmembrane region" description="Helical" evidence="5">
    <location>
        <begin position="182"/>
        <end position="201"/>
    </location>
</feature>
<feature type="transmembrane region" description="Helical" evidence="5">
    <location>
        <begin position="151"/>
        <end position="170"/>
    </location>
</feature>
<evidence type="ECO:0000256" key="5">
    <source>
        <dbReference type="SAM" id="Phobius"/>
    </source>
</evidence>
<comment type="subcellular location">
    <subcellularLocation>
        <location evidence="1">Membrane</location>
        <topology evidence="1">Multi-pass membrane protein</topology>
    </subcellularLocation>
</comment>
<dbReference type="EMBL" id="VLLF01000009">
    <property type="protein sequence ID" value="TWI82213.1"/>
    <property type="molecule type" value="Genomic_DNA"/>
</dbReference>
<accession>A0A562SM76</accession>
<evidence type="ECO:0000256" key="4">
    <source>
        <dbReference type="ARBA" id="ARBA00023136"/>
    </source>
</evidence>
<evidence type="ECO:0000259" key="6">
    <source>
        <dbReference type="Pfam" id="PF00892"/>
    </source>
</evidence>
<keyword evidence="8" id="KW-1185">Reference proteome</keyword>
<keyword evidence="2 5" id="KW-0812">Transmembrane</keyword>
<dbReference type="PANTHER" id="PTHR32322">
    <property type="entry name" value="INNER MEMBRANE TRANSPORTER"/>
    <property type="match status" value="1"/>
</dbReference>
<dbReference type="Proteomes" id="UP000320593">
    <property type="component" value="Unassembled WGS sequence"/>
</dbReference>
<gene>
    <name evidence="7" type="ORF">JM93_03559</name>
</gene>
<evidence type="ECO:0000313" key="8">
    <source>
        <dbReference type="Proteomes" id="UP000320593"/>
    </source>
</evidence>
<dbReference type="OrthoDB" id="9810556at2"/>
<evidence type="ECO:0000256" key="2">
    <source>
        <dbReference type="ARBA" id="ARBA00022692"/>
    </source>
</evidence>
<feature type="transmembrane region" description="Helical" evidence="5">
    <location>
        <begin position="213"/>
        <end position="232"/>
    </location>
</feature>
<comment type="caution">
    <text evidence="7">The sequence shown here is derived from an EMBL/GenBank/DDBJ whole genome shotgun (WGS) entry which is preliminary data.</text>
</comment>
<evidence type="ECO:0000256" key="3">
    <source>
        <dbReference type="ARBA" id="ARBA00022989"/>
    </source>
</evidence>
<dbReference type="InterPro" id="IPR000620">
    <property type="entry name" value="EamA_dom"/>
</dbReference>
<feature type="transmembrane region" description="Helical" evidence="5">
    <location>
        <begin position="273"/>
        <end position="290"/>
    </location>
</feature>
<dbReference type="InterPro" id="IPR037185">
    <property type="entry name" value="EmrE-like"/>
</dbReference>
<keyword evidence="4 5" id="KW-0472">Membrane</keyword>
<feature type="transmembrane region" description="Helical" evidence="5">
    <location>
        <begin position="33"/>
        <end position="50"/>
    </location>
</feature>
<sequence>MNARNWMQLALLGAVWGGSVLFAKIAVAEIPPLVLVFLRVSLACLVLNVVMRATGHIFPRNISLAASFLFMGLLNNAIPFSLLFWGQTALSAGLAAILNATTPIFTFLFASVAFHQEEVRLNRIAGVLLGFSGVILMLSASLGGFDQAPLWAQFACLGAAVSYALAATFAKRFKCIPPLVSATGQLSGSTILILPLAVISLDGWSPAEVSAEAWLSATALGVGATAFAYLLYFRLLSDAGATNASLVTLFVPATAILFGFLLLGQTISAHEAGGLGLLLAGLLVLDGRVLKRIRSR</sequence>
<dbReference type="AlphaFoldDB" id="A0A562SM76"/>
<dbReference type="PANTHER" id="PTHR32322:SF9">
    <property type="entry name" value="AMINO-ACID METABOLITE EFFLUX PUMP-RELATED"/>
    <property type="match status" value="1"/>
</dbReference>
<keyword evidence="3 5" id="KW-1133">Transmembrane helix</keyword>
<dbReference type="InterPro" id="IPR050638">
    <property type="entry name" value="AA-Vitamin_Transporters"/>
</dbReference>